<dbReference type="AlphaFoldDB" id="A0AAN9E8A1"/>
<gene>
    <name evidence="1" type="ORF">RIF29_40255</name>
</gene>
<protein>
    <submittedName>
        <fullName evidence="1">Uncharacterized protein</fullName>
    </submittedName>
</protein>
<evidence type="ECO:0000313" key="2">
    <source>
        <dbReference type="Proteomes" id="UP001372338"/>
    </source>
</evidence>
<organism evidence="1 2">
    <name type="scientific">Crotalaria pallida</name>
    <name type="common">Smooth rattlebox</name>
    <name type="synonym">Crotalaria striata</name>
    <dbReference type="NCBI Taxonomy" id="3830"/>
    <lineage>
        <taxon>Eukaryota</taxon>
        <taxon>Viridiplantae</taxon>
        <taxon>Streptophyta</taxon>
        <taxon>Embryophyta</taxon>
        <taxon>Tracheophyta</taxon>
        <taxon>Spermatophyta</taxon>
        <taxon>Magnoliopsida</taxon>
        <taxon>eudicotyledons</taxon>
        <taxon>Gunneridae</taxon>
        <taxon>Pentapetalae</taxon>
        <taxon>rosids</taxon>
        <taxon>fabids</taxon>
        <taxon>Fabales</taxon>
        <taxon>Fabaceae</taxon>
        <taxon>Papilionoideae</taxon>
        <taxon>50 kb inversion clade</taxon>
        <taxon>genistoids sensu lato</taxon>
        <taxon>core genistoids</taxon>
        <taxon>Crotalarieae</taxon>
        <taxon>Crotalaria</taxon>
    </lineage>
</organism>
<keyword evidence="2" id="KW-1185">Reference proteome</keyword>
<sequence>MGANRKGLSMVAILAGDFGLQERPVADVVATLSWLWPPLPFGNTLPSSSSVLKPLPSLTRLFHSSLALSLSSPLPKLSSKSSYLALWTEVLLIRTWRIRRS</sequence>
<dbReference type="Proteomes" id="UP001372338">
    <property type="component" value="Unassembled WGS sequence"/>
</dbReference>
<name>A0AAN9E8A1_CROPI</name>
<proteinExistence type="predicted"/>
<evidence type="ECO:0000313" key="1">
    <source>
        <dbReference type="EMBL" id="KAK7245410.1"/>
    </source>
</evidence>
<comment type="caution">
    <text evidence="1">The sequence shown here is derived from an EMBL/GenBank/DDBJ whole genome shotgun (WGS) entry which is preliminary data.</text>
</comment>
<reference evidence="1 2" key="1">
    <citation type="submission" date="2024-01" db="EMBL/GenBank/DDBJ databases">
        <title>The genomes of 5 underutilized Papilionoideae crops provide insights into root nodulation and disease resistanc.</title>
        <authorList>
            <person name="Yuan L."/>
        </authorList>
    </citation>
    <scope>NUCLEOTIDE SEQUENCE [LARGE SCALE GENOMIC DNA]</scope>
    <source>
        <strain evidence="1">ZHUSHIDOU_FW_LH</strain>
        <tissue evidence="1">Leaf</tissue>
    </source>
</reference>
<accession>A0AAN9E8A1</accession>
<dbReference type="EMBL" id="JAYWIO010000008">
    <property type="protein sequence ID" value="KAK7245410.1"/>
    <property type="molecule type" value="Genomic_DNA"/>
</dbReference>